<evidence type="ECO:0000313" key="1">
    <source>
        <dbReference type="EMBL" id="GAA2203513.1"/>
    </source>
</evidence>
<reference evidence="1 2" key="1">
    <citation type="journal article" date="2019" name="Int. J. Syst. Evol. Microbiol.">
        <title>The Global Catalogue of Microorganisms (GCM) 10K type strain sequencing project: providing services to taxonomists for standard genome sequencing and annotation.</title>
        <authorList>
            <consortium name="The Broad Institute Genomics Platform"/>
            <consortium name="The Broad Institute Genome Sequencing Center for Infectious Disease"/>
            <person name="Wu L."/>
            <person name="Ma J."/>
        </authorList>
    </citation>
    <scope>NUCLEOTIDE SEQUENCE [LARGE SCALE GENOMIC DNA]</scope>
    <source>
        <strain evidence="1 2">JCM 16034</strain>
    </source>
</reference>
<dbReference type="Proteomes" id="UP001500432">
    <property type="component" value="Unassembled WGS sequence"/>
</dbReference>
<organism evidence="1 2">
    <name type="scientific">Sinomonas flava</name>
    <dbReference type="NCBI Taxonomy" id="496857"/>
    <lineage>
        <taxon>Bacteria</taxon>
        <taxon>Bacillati</taxon>
        <taxon>Actinomycetota</taxon>
        <taxon>Actinomycetes</taxon>
        <taxon>Micrococcales</taxon>
        <taxon>Micrococcaceae</taxon>
        <taxon>Sinomonas</taxon>
    </lineage>
</organism>
<keyword evidence="2" id="KW-1185">Reference proteome</keyword>
<gene>
    <name evidence="1" type="ORF">GCM10009849_36210</name>
</gene>
<dbReference type="RefSeq" id="WP_344301242.1">
    <property type="nucleotide sequence ID" value="NZ_BAAAQW010000014.1"/>
</dbReference>
<dbReference type="EMBL" id="BAAAQW010000014">
    <property type="protein sequence ID" value="GAA2203513.1"/>
    <property type="molecule type" value="Genomic_DNA"/>
</dbReference>
<comment type="caution">
    <text evidence="1">The sequence shown here is derived from an EMBL/GenBank/DDBJ whole genome shotgun (WGS) entry which is preliminary data.</text>
</comment>
<protein>
    <submittedName>
        <fullName evidence="1">Uncharacterized protein</fullName>
    </submittedName>
</protein>
<sequence>MTDASAVVGQDLDPGVHWVADLNEAVVVERDIRTLRRNWLYLTLLRDIGTGARTIDSIKPEDLRGAIALALLDGKKDQLCSELRRWALYFAEPLLDLKEYVVEIEEDKLRDAASIAEVARMSRELVEIADKLFEND</sequence>
<evidence type="ECO:0000313" key="2">
    <source>
        <dbReference type="Proteomes" id="UP001500432"/>
    </source>
</evidence>
<name>A0ABN3C2N5_9MICC</name>
<accession>A0ABN3C2N5</accession>
<proteinExistence type="predicted"/>